<dbReference type="PRINTS" id="PR01161">
    <property type="entry name" value="TUBULIN"/>
</dbReference>
<name>A0A1A6H886_NEOLE</name>
<evidence type="ECO:0000313" key="16">
    <source>
        <dbReference type="EMBL" id="OBS74526.1"/>
    </source>
</evidence>
<dbReference type="SMART" id="SM00864">
    <property type="entry name" value="Tubulin"/>
    <property type="match status" value="1"/>
</dbReference>
<dbReference type="STRING" id="56216.A0A1A6H886"/>
<dbReference type="GO" id="GO:0005200">
    <property type="term" value="F:structural constituent of cytoskeleton"/>
    <property type="evidence" value="ECO:0007669"/>
    <property type="project" value="InterPro"/>
</dbReference>
<keyword evidence="11" id="KW-0206">Cytoskeleton</keyword>
<evidence type="ECO:0000256" key="1">
    <source>
        <dbReference type="ARBA" id="ARBA00001946"/>
    </source>
</evidence>
<keyword evidence="5" id="KW-0963">Cytoplasm</keyword>
<dbReference type="InterPro" id="IPR023123">
    <property type="entry name" value="Tubulin_C"/>
</dbReference>
<dbReference type="InterPro" id="IPR003008">
    <property type="entry name" value="Tubulin_FtsZ_GTPase"/>
</dbReference>
<comment type="catalytic activity">
    <reaction evidence="13">
        <text>GTP + H2O = GDP + phosphate + H(+)</text>
        <dbReference type="Rhea" id="RHEA:19669"/>
        <dbReference type="ChEBI" id="CHEBI:15377"/>
        <dbReference type="ChEBI" id="CHEBI:15378"/>
        <dbReference type="ChEBI" id="CHEBI:37565"/>
        <dbReference type="ChEBI" id="CHEBI:43474"/>
        <dbReference type="ChEBI" id="CHEBI:58189"/>
    </reaction>
    <physiologicalReaction direction="left-to-right" evidence="13">
        <dbReference type="Rhea" id="RHEA:19670"/>
    </physiologicalReaction>
</comment>
<evidence type="ECO:0000256" key="14">
    <source>
        <dbReference type="SAM" id="MobiDB-lite"/>
    </source>
</evidence>
<dbReference type="Proteomes" id="UP000092124">
    <property type="component" value="Unassembled WGS sequence"/>
</dbReference>
<dbReference type="FunFam" id="1.10.287.600:FF:000001">
    <property type="entry name" value="Tubulin alpha chain"/>
    <property type="match status" value="1"/>
</dbReference>
<keyword evidence="6" id="KW-0493">Microtubule</keyword>
<protein>
    <recommendedName>
        <fullName evidence="15">Tubulin/FtsZ GTPase domain-containing protein</fullName>
    </recommendedName>
</protein>
<dbReference type="EMBL" id="LZPO01044418">
    <property type="protein sequence ID" value="OBS74526.1"/>
    <property type="molecule type" value="Genomic_DNA"/>
</dbReference>
<dbReference type="Gene3D" id="3.40.50.1440">
    <property type="entry name" value="Tubulin/FtsZ, GTPase domain"/>
    <property type="match status" value="1"/>
</dbReference>
<comment type="cofactor">
    <cofactor evidence="1">
        <name>Mg(2+)</name>
        <dbReference type="ChEBI" id="CHEBI:18420"/>
    </cofactor>
</comment>
<evidence type="ECO:0000256" key="3">
    <source>
        <dbReference type="ARBA" id="ARBA00009636"/>
    </source>
</evidence>
<evidence type="ECO:0000256" key="7">
    <source>
        <dbReference type="ARBA" id="ARBA00022723"/>
    </source>
</evidence>
<keyword evidence="17" id="KW-1185">Reference proteome</keyword>
<dbReference type="GO" id="GO:0005874">
    <property type="term" value="C:microtubule"/>
    <property type="evidence" value="ECO:0007669"/>
    <property type="project" value="UniProtKB-KW"/>
</dbReference>
<dbReference type="InterPro" id="IPR000217">
    <property type="entry name" value="Tubulin"/>
</dbReference>
<comment type="function">
    <text evidence="12">Tubulin is the major constituent of microtubules, a cylinder consisting of laterally associated linear protofilaments composed of alpha- and beta-tubulin heterodimers. Microtubules grow by the addition of GTP-tubulin dimers to the microtubule end, where a stabilizing cap forms. Below the cap, tubulin dimers are in GDP-bound state, owing to GTPase activity of alpha-tubulin.</text>
</comment>
<dbReference type="InterPro" id="IPR002452">
    <property type="entry name" value="Alpha_tubulin"/>
</dbReference>
<dbReference type="SUPFAM" id="SSF52490">
    <property type="entry name" value="Tubulin nucleotide-binding domain-like"/>
    <property type="match status" value="1"/>
</dbReference>
<dbReference type="Pfam" id="PF03953">
    <property type="entry name" value="Tubulin_C"/>
    <property type="match status" value="1"/>
</dbReference>
<evidence type="ECO:0000256" key="9">
    <source>
        <dbReference type="ARBA" id="ARBA00022801"/>
    </source>
</evidence>
<evidence type="ECO:0000256" key="10">
    <source>
        <dbReference type="ARBA" id="ARBA00023134"/>
    </source>
</evidence>
<dbReference type="InterPro" id="IPR036525">
    <property type="entry name" value="Tubulin/FtsZ_GTPase_sf"/>
</dbReference>
<comment type="subunit">
    <text evidence="4">Dimer of alpha and beta chains. A typical microtubule is a hollow water-filled tube with an outer diameter of 25 nm and an inner diameter of 15 nM. Alpha-beta heterodimers associate head-to-tail to form protofilaments running lengthwise along the microtubule wall with the beta-tubulin subunit facing the microtubule plus end conferring a structural polarity. Microtubules usually have 13 protofilaments but different protofilament numbers can be found in some organisms and specialized cells.</text>
</comment>
<dbReference type="SUPFAM" id="SSF55307">
    <property type="entry name" value="Tubulin C-terminal domain-like"/>
    <property type="match status" value="1"/>
</dbReference>
<keyword evidence="8" id="KW-0547">Nucleotide-binding</keyword>
<reference evidence="16 17" key="1">
    <citation type="submission" date="2016-06" db="EMBL/GenBank/DDBJ databases">
        <title>The Draft Genome Sequence and Annotation of the Desert Woodrat Neotoma lepida.</title>
        <authorList>
            <person name="Campbell M."/>
            <person name="Oakeson K.F."/>
            <person name="Yandell M."/>
            <person name="Halpert J.R."/>
            <person name="Dearing D."/>
        </authorList>
    </citation>
    <scope>NUCLEOTIDE SEQUENCE [LARGE SCALE GENOMIC DNA]</scope>
    <source>
        <strain evidence="16">417</strain>
        <tissue evidence="16">Liver</tissue>
    </source>
</reference>
<evidence type="ECO:0000256" key="5">
    <source>
        <dbReference type="ARBA" id="ARBA00022490"/>
    </source>
</evidence>
<evidence type="ECO:0000259" key="15">
    <source>
        <dbReference type="SMART" id="SM00864"/>
    </source>
</evidence>
<dbReference type="InterPro" id="IPR008280">
    <property type="entry name" value="Tub_FtsZ_C"/>
</dbReference>
<dbReference type="Pfam" id="PF00091">
    <property type="entry name" value="Tubulin"/>
    <property type="match status" value="1"/>
</dbReference>
<dbReference type="GO" id="GO:0005525">
    <property type="term" value="F:GTP binding"/>
    <property type="evidence" value="ECO:0007669"/>
    <property type="project" value="UniProtKB-KW"/>
</dbReference>
<evidence type="ECO:0000256" key="12">
    <source>
        <dbReference type="ARBA" id="ARBA00034296"/>
    </source>
</evidence>
<feature type="domain" description="Tubulin/FtsZ GTPase" evidence="15">
    <location>
        <begin position="21"/>
        <end position="146"/>
    </location>
</feature>
<evidence type="ECO:0000313" key="17">
    <source>
        <dbReference type="Proteomes" id="UP000092124"/>
    </source>
</evidence>
<evidence type="ECO:0000256" key="6">
    <source>
        <dbReference type="ARBA" id="ARBA00022701"/>
    </source>
</evidence>
<keyword evidence="10" id="KW-0342">GTP-binding</keyword>
<feature type="region of interest" description="Disordered" evidence="14">
    <location>
        <begin position="230"/>
        <end position="250"/>
    </location>
</feature>
<evidence type="ECO:0000256" key="8">
    <source>
        <dbReference type="ARBA" id="ARBA00022741"/>
    </source>
</evidence>
<gene>
    <name evidence="16" type="ORF">A6R68_14937</name>
</gene>
<dbReference type="PRINTS" id="PR01162">
    <property type="entry name" value="ALPHATUBULIN"/>
</dbReference>
<organism evidence="16 17">
    <name type="scientific">Neotoma lepida</name>
    <name type="common">Desert woodrat</name>
    <dbReference type="NCBI Taxonomy" id="56216"/>
    <lineage>
        <taxon>Eukaryota</taxon>
        <taxon>Metazoa</taxon>
        <taxon>Chordata</taxon>
        <taxon>Craniata</taxon>
        <taxon>Vertebrata</taxon>
        <taxon>Euteleostomi</taxon>
        <taxon>Mammalia</taxon>
        <taxon>Eutheria</taxon>
        <taxon>Euarchontoglires</taxon>
        <taxon>Glires</taxon>
        <taxon>Rodentia</taxon>
        <taxon>Myomorpha</taxon>
        <taxon>Muroidea</taxon>
        <taxon>Cricetidae</taxon>
        <taxon>Neotominae</taxon>
        <taxon>Neotoma</taxon>
    </lineage>
</organism>
<dbReference type="Gene3D" id="1.10.287.600">
    <property type="entry name" value="Helix hairpin bin"/>
    <property type="match status" value="1"/>
</dbReference>
<proteinExistence type="inferred from homology"/>
<keyword evidence="9" id="KW-0378">Hydrolase</keyword>
<evidence type="ECO:0000256" key="4">
    <source>
        <dbReference type="ARBA" id="ARBA00011747"/>
    </source>
</evidence>
<comment type="subcellular location">
    <subcellularLocation>
        <location evidence="2">Cytoplasm</location>
        <location evidence="2">Cytoskeleton</location>
    </subcellularLocation>
</comment>
<comment type="caution">
    <text evidence="16">The sequence shown here is derived from an EMBL/GenBank/DDBJ whole genome shotgun (WGS) entry which is preliminary data.</text>
</comment>
<keyword evidence="7" id="KW-0479">Metal-binding</keyword>
<dbReference type="OrthoDB" id="1662883at2759"/>
<dbReference type="GO" id="GO:0016787">
    <property type="term" value="F:hydrolase activity"/>
    <property type="evidence" value="ECO:0007669"/>
    <property type="project" value="UniProtKB-KW"/>
</dbReference>
<dbReference type="PANTHER" id="PTHR11588">
    <property type="entry name" value="TUBULIN"/>
    <property type="match status" value="1"/>
</dbReference>
<dbReference type="InterPro" id="IPR037103">
    <property type="entry name" value="Tubulin/FtsZ-like_C"/>
</dbReference>
<evidence type="ECO:0000256" key="13">
    <source>
        <dbReference type="ARBA" id="ARBA00049117"/>
    </source>
</evidence>
<sequence>MASSLTTRYQTRPLGEKMTSFNTFFSETGAGKHVPPAVFVGLEPTVIDKVHSGTYCQLFHPEQLITGKEDAANNDACGHYTIGKETIDLPPQVPTNVVEPYNSILTTQEHSDCAFMVDNVAIYDICYVNAAIAIIKTICSIQFVDWCLTGFKDGINYQPPTVVPGGDLAKVQRAVYMLSNTTAITEAWAHLDHKFDLMYAKCAFLHWYVGEGMEESEFSEACEDMAALEKDDEEVSVGSVEGEGEKEGEE</sequence>
<dbReference type="Gene3D" id="3.30.1330.20">
    <property type="entry name" value="Tubulin/FtsZ, C-terminal domain"/>
    <property type="match status" value="1"/>
</dbReference>
<dbReference type="InterPro" id="IPR018316">
    <property type="entry name" value="Tubulin/FtsZ_2-layer-sand-dom"/>
</dbReference>
<dbReference type="GO" id="GO:0007017">
    <property type="term" value="P:microtubule-based process"/>
    <property type="evidence" value="ECO:0007669"/>
    <property type="project" value="InterPro"/>
</dbReference>
<evidence type="ECO:0000256" key="11">
    <source>
        <dbReference type="ARBA" id="ARBA00023212"/>
    </source>
</evidence>
<evidence type="ECO:0000256" key="2">
    <source>
        <dbReference type="ARBA" id="ARBA00004245"/>
    </source>
</evidence>
<accession>A0A1A6H886</accession>
<comment type="similarity">
    <text evidence="3">Belongs to the tubulin family.</text>
</comment>
<dbReference type="AlphaFoldDB" id="A0A1A6H886"/>